<comment type="caution">
    <text evidence="1">The sequence shown here is derived from an EMBL/GenBank/DDBJ whole genome shotgun (WGS) entry which is preliminary data.</text>
</comment>
<protein>
    <submittedName>
        <fullName evidence="1">Uncharacterized protein</fullName>
    </submittedName>
</protein>
<evidence type="ECO:0000313" key="2">
    <source>
        <dbReference type="Proteomes" id="UP001221898"/>
    </source>
</evidence>
<name>A0AAD7SC27_9TELE</name>
<dbReference type="Proteomes" id="UP001221898">
    <property type="component" value="Unassembled WGS sequence"/>
</dbReference>
<sequence>MRECVGGAGLVSVITADTGLRGQTCLVPHLSRSSHCEISVPLNPTSPLAQLNILNEGESQVQNGTWCLGLELPQTWEGGLESCLPQATVV</sequence>
<organism evidence="1 2">
    <name type="scientific">Aldrovandia affinis</name>
    <dbReference type="NCBI Taxonomy" id="143900"/>
    <lineage>
        <taxon>Eukaryota</taxon>
        <taxon>Metazoa</taxon>
        <taxon>Chordata</taxon>
        <taxon>Craniata</taxon>
        <taxon>Vertebrata</taxon>
        <taxon>Euteleostomi</taxon>
        <taxon>Actinopterygii</taxon>
        <taxon>Neopterygii</taxon>
        <taxon>Teleostei</taxon>
        <taxon>Notacanthiformes</taxon>
        <taxon>Halosauridae</taxon>
        <taxon>Aldrovandia</taxon>
    </lineage>
</organism>
<reference evidence="1" key="1">
    <citation type="journal article" date="2023" name="Science">
        <title>Genome structures resolve the early diversification of teleost fishes.</title>
        <authorList>
            <person name="Parey E."/>
            <person name="Louis A."/>
            <person name="Montfort J."/>
            <person name="Bouchez O."/>
            <person name="Roques C."/>
            <person name="Iampietro C."/>
            <person name="Lluch J."/>
            <person name="Castinel A."/>
            <person name="Donnadieu C."/>
            <person name="Desvignes T."/>
            <person name="Floi Bucao C."/>
            <person name="Jouanno E."/>
            <person name="Wen M."/>
            <person name="Mejri S."/>
            <person name="Dirks R."/>
            <person name="Jansen H."/>
            <person name="Henkel C."/>
            <person name="Chen W.J."/>
            <person name="Zahm M."/>
            <person name="Cabau C."/>
            <person name="Klopp C."/>
            <person name="Thompson A.W."/>
            <person name="Robinson-Rechavi M."/>
            <person name="Braasch I."/>
            <person name="Lecointre G."/>
            <person name="Bobe J."/>
            <person name="Postlethwait J.H."/>
            <person name="Berthelot C."/>
            <person name="Roest Crollius H."/>
            <person name="Guiguen Y."/>
        </authorList>
    </citation>
    <scope>NUCLEOTIDE SEQUENCE</scope>
    <source>
        <strain evidence="1">NC1722</strain>
    </source>
</reference>
<keyword evidence="2" id="KW-1185">Reference proteome</keyword>
<proteinExistence type="predicted"/>
<dbReference type="AlphaFoldDB" id="A0AAD7SC27"/>
<accession>A0AAD7SC27</accession>
<dbReference type="EMBL" id="JAINUG010000080">
    <property type="protein sequence ID" value="KAJ8399890.1"/>
    <property type="molecule type" value="Genomic_DNA"/>
</dbReference>
<evidence type="ECO:0000313" key="1">
    <source>
        <dbReference type="EMBL" id="KAJ8399890.1"/>
    </source>
</evidence>
<gene>
    <name evidence="1" type="ORF">AAFF_G00406200</name>
</gene>